<accession>A0A3M6UZH5</accession>
<organism evidence="1 2">
    <name type="scientific">Pocillopora damicornis</name>
    <name type="common">Cauliflower coral</name>
    <name type="synonym">Millepora damicornis</name>
    <dbReference type="NCBI Taxonomy" id="46731"/>
    <lineage>
        <taxon>Eukaryota</taxon>
        <taxon>Metazoa</taxon>
        <taxon>Cnidaria</taxon>
        <taxon>Anthozoa</taxon>
        <taxon>Hexacorallia</taxon>
        <taxon>Scleractinia</taxon>
        <taxon>Astrocoeniina</taxon>
        <taxon>Pocilloporidae</taxon>
        <taxon>Pocillopora</taxon>
    </lineage>
</organism>
<protein>
    <recommendedName>
        <fullName evidence="3">Fucolectin tachylectin-4 pentraxin-1 domain-containing protein</fullName>
    </recommendedName>
</protein>
<comment type="caution">
    <text evidence="1">The sequence shown here is derived from an EMBL/GenBank/DDBJ whole genome shotgun (WGS) entry which is preliminary data.</text>
</comment>
<proteinExistence type="predicted"/>
<gene>
    <name evidence="1" type="ORF">pdam_00009973</name>
</gene>
<evidence type="ECO:0000313" key="2">
    <source>
        <dbReference type="Proteomes" id="UP000275408"/>
    </source>
</evidence>
<evidence type="ECO:0008006" key="3">
    <source>
        <dbReference type="Google" id="ProtNLM"/>
    </source>
</evidence>
<keyword evidence="2" id="KW-1185">Reference proteome</keyword>
<evidence type="ECO:0000313" key="1">
    <source>
        <dbReference type="EMBL" id="RMX59065.1"/>
    </source>
</evidence>
<reference evidence="1 2" key="1">
    <citation type="journal article" date="2018" name="Sci. Rep.">
        <title>Comparative analysis of the Pocillopora damicornis genome highlights role of immune system in coral evolution.</title>
        <authorList>
            <person name="Cunning R."/>
            <person name="Bay R.A."/>
            <person name="Gillette P."/>
            <person name="Baker A.C."/>
            <person name="Traylor-Knowles N."/>
        </authorList>
    </citation>
    <scope>NUCLEOTIDE SEQUENCE [LARGE SCALE GENOMIC DNA]</scope>
    <source>
        <strain evidence="1">RSMAS</strain>
        <tissue evidence="1">Whole animal</tissue>
    </source>
</reference>
<dbReference type="SUPFAM" id="SSF49785">
    <property type="entry name" value="Galactose-binding domain-like"/>
    <property type="match status" value="1"/>
</dbReference>
<feature type="non-terminal residue" evidence="1">
    <location>
        <position position="111"/>
    </location>
</feature>
<dbReference type="Gene3D" id="2.60.120.260">
    <property type="entry name" value="Galactose-binding domain-like"/>
    <property type="match status" value="1"/>
</dbReference>
<dbReference type="AlphaFoldDB" id="A0A3M6UZH5"/>
<sequence length="111" mass="12667">MDGDPRTCFMSHAEKNPWLIVFIGDFQRASLIRIHSAESKDNITNLKGVGVSADNRSQYVKCALEKFLIDDRETSYRCSSQLYVFVSSVIITTTEAPMLRLCEVEVYVYPH</sequence>
<dbReference type="InterPro" id="IPR008979">
    <property type="entry name" value="Galactose-bd-like_sf"/>
</dbReference>
<dbReference type="OrthoDB" id="5984538at2759"/>
<dbReference type="Proteomes" id="UP000275408">
    <property type="component" value="Unassembled WGS sequence"/>
</dbReference>
<dbReference type="EMBL" id="RCHS01000400">
    <property type="protein sequence ID" value="RMX59065.1"/>
    <property type="molecule type" value="Genomic_DNA"/>
</dbReference>
<name>A0A3M6UZH5_POCDA</name>